<keyword evidence="3" id="KW-1185">Reference proteome</keyword>
<organism evidence="2 3">
    <name type="scientific">Ephemerocybe angulata</name>
    <dbReference type="NCBI Taxonomy" id="980116"/>
    <lineage>
        <taxon>Eukaryota</taxon>
        <taxon>Fungi</taxon>
        <taxon>Dikarya</taxon>
        <taxon>Basidiomycota</taxon>
        <taxon>Agaricomycotina</taxon>
        <taxon>Agaricomycetes</taxon>
        <taxon>Agaricomycetidae</taxon>
        <taxon>Agaricales</taxon>
        <taxon>Agaricineae</taxon>
        <taxon>Psathyrellaceae</taxon>
        <taxon>Ephemerocybe</taxon>
    </lineage>
</organism>
<feature type="region of interest" description="Disordered" evidence="1">
    <location>
        <begin position="204"/>
        <end position="236"/>
    </location>
</feature>
<proteinExistence type="predicted"/>
<dbReference type="AlphaFoldDB" id="A0A8H6HPZ4"/>
<comment type="caution">
    <text evidence="2">The sequence shown here is derived from an EMBL/GenBank/DDBJ whole genome shotgun (WGS) entry which is preliminary data.</text>
</comment>
<evidence type="ECO:0000313" key="2">
    <source>
        <dbReference type="EMBL" id="KAF6749783.1"/>
    </source>
</evidence>
<evidence type="ECO:0000313" key="3">
    <source>
        <dbReference type="Proteomes" id="UP000521943"/>
    </source>
</evidence>
<gene>
    <name evidence="2" type="ORF">DFP72DRAFT_852345</name>
</gene>
<evidence type="ECO:0000256" key="1">
    <source>
        <dbReference type="SAM" id="MobiDB-lite"/>
    </source>
</evidence>
<protein>
    <submittedName>
        <fullName evidence="2">Uncharacterized protein</fullName>
    </submittedName>
</protein>
<reference evidence="2 3" key="1">
    <citation type="submission" date="2020-07" db="EMBL/GenBank/DDBJ databases">
        <title>Comparative genomics of pyrophilous fungi reveals a link between fire events and developmental genes.</title>
        <authorList>
            <consortium name="DOE Joint Genome Institute"/>
            <person name="Steindorff A.S."/>
            <person name="Carver A."/>
            <person name="Calhoun S."/>
            <person name="Stillman K."/>
            <person name="Liu H."/>
            <person name="Lipzen A."/>
            <person name="Pangilinan J."/>
            <person name="Labutti K."/>
            <person name="Bruns T.D."/>
            <person name="Grigoriev I.V."/>
        </authorList>
    </citation>
    <scope>NUCLEOTIDE SEQUENCE [LARGE SCALE GENOMIC DNA]</scope>
    <source>
        <strain evidence="2 3">CBS 144469</strain>
    </source>
</reference>
<dbReference type="EMBL" id="JACGCI010000061">
    <property type="protein sequence ID" value="KAF6749783.1"/>
    <property type="molecule type" value="Genomic_DNA"/>
</dbReference>
<dbReference type="Proteomes" id="UP000521943">
    <property type="component" value="Unassembled WGS sequence"/>
</dbReference>
<name>A0A8H6HPZ4_9AGAR</name>
<sequence length="428" mass="47862">MPDGGYDVERMAGRSWKRQRVPRRECGGGKFVWVGVPEGRVKGTSQQVVEKIVEVQKGVEVPGTEYWISRRRWMRSPAARMVVERHVEACVDWMYPGRQQGAEPDDKITEVEVEKVSTGTASTTISRGYHRPLRRRHEIFSSGVNVASSEITSVIQIAELLVEKIVWSIVEVRNEGKRIVVVDGEKFVGAEKKVERTVRLECKRRSSPRLGDPSLRSKIATSSCPPPLLQRHPSPSPRTRFPYPFIPTCNLVKDFLPLRRHRHSPHPRPQRQYHPRHIPGPTSMSEWAMDCWKPGSAPNQHKSARAMQHPSNPDLYLLVNAQCSNPMDKLLRLINGWISATIATASSAGSRLICLTVIRLKYLALSGEADVKGQTSAALSTDGLLAPARFSLVVLISHNAGSLLSPFDPTTTLPTVYIPMPPIVRPRP</sequence>
<accession>A0A8H6HPZ4</accession>